<dbReference type="AlphaFoldDB" id="A0A1Q6A358"/>
<name>A0A1Q6A358_9SPHI</name>
<dbReference type="Pfam" id="PF06977">
    <property type="entry name" value="SdiA-regulated"/>
    <property type="match status" value="1"/>
</dbReference>
<dbReference type="GO" id="GO:0005886">
    <property type="term" value="C:plasma membrane"/>
    <property type="evidence" value="ECO:0007669"/>
    <property type="project" value="UniProtKB-SubCell"/>
</dbReference>
<dbReference type="SUPFAM" id="SSF50956">
    <property type="entry name" value="Thermostable phytase (3-phytase)"/>
    <property type="match status" value="1"/>
</dbReference>
<comment type="caution">
    <text evidence="5">The sequence shown here is derived from an EMBL/GenBank/DDBJ whole genome shotgun (WGS) entry which is preliminary data.</text>
</comment>
<protein>
    <recommendedName>
        <fullName evidence="7">SdiA-regulated family protein</fullName>
    </recommendedName>
</protein>
<evidence type="ECO:0008006" key="7">
    <source>
        <dbReference type="Google" id="ProtNLM"/>
    </source>
</evidence>
<dbReference type="Proteomes" id="UP000186720">
    <property type="component" value="Unassembled WGS sequence"/>
</dbReference>
<keyword evidence="6" id="KW-1185">Reference proteome</keyword>
<accession>A0A1Q6A358</accession>
<evidence type="ECO:0000313" key="5">
    <source>
        <dbReference type="EMBL" id="OKS88446.1"/>
    </source>
</evidence>
<evidence type="ECO:0000256" key="4">
    <source>
        <dbReference type="ARBA" id="ARBA00023136"/>
    </source>
</evidence>
<dbReference type="RefSeq" id="WP_074491022.1">
    <property type="nucleotide sequence ID" value="NZ_FPAM01000012.1"/>
</dbReference>
<dbReference type="PROSITE" id="PS51257">
    <property type="entry name" value="PROKAR_LIPOPROTEIN"/>
    <property type="match status" value="1"/>
</dbReference>
<dbReference type="InterPro" id="IPR011042">
    <property type="entry name" value="6-blade_b-propeller_TolB-like"/>
</dbReference>
<dbReference type="STRING" id="1302689.RG47T_3913"/>
<dbReference type="EMBL" id="MPPL01000001">
    <property type="protein sequence ID" value="OKS88446.1"/>
    <property type="molecule type" value="Genomic_DNA"/>
</dbReference>
<comment type="subcellular location">
    <subcellularLocation>
        <location evidence="1">Cell membrane</location>
    </subcellularLocation>
</comment>
<dbReference type="InterPro" id="IPR009722">
    <property type="entry name" value="YjiK/CarP"/>
</dbReference>
<keyword evidence="3" id="KW-1003">Cell membrane</keyword>
<evidence type="ECO:0000313" key="6">
    <source>
        <dbReference type="Proteomes" id="UP000186720"/>
    </source>
</evidence>
<sequence length="297" mass="33090">MSLKNITVIPRKNRLKYIGLTMASGAIFALLSCAPKADFLSPEGYNLNKPVKYFMPDNLEEISGIAFNKGNAAMLYAEEDENGRVYYMKPGDKEAKFSSFKQTGDFEDMAIANGQVVMLQSKGKLYTFPLSDVNGTKIDNAQEFKGLLPPGEFEGMYANEQGQVYVMCKHCDIDKTSKQTSGFIFQLGGDGKLTANGNFRINVKHIADQLNDQKVSFHPSALAQNPRSKQWYVVSSVNKLLVILNEQWKVMQVFKLNPAVFPQPEGIAFDSQNNLYISNEGDKIDPGTVLKFNYSGK</sequence>
<reference evidence="5 6" key="1">
    <citation type="submission" date="2016-11" db="EMBL/GenBank/DDBJ databases">
        <title>Whole Genome Sequencing of Mucilaginibacter polytrichastri RG4-7(T) isolated from the moss sample.</title>
        <authorList>
            <person name="Li Y."/>
        </authorList>
    </citation>
    <scope>NUCLEOTIDE SEQUENCE [LARGE SCALE GENOMIC DNA]</scope>
    <source>
        <strain evidence="5 6">RG4-7</strain>
    </source>
</reference>
<evidence type="ECO:0000256" key="1">
    <source>
        <dbReference type="ARBA" id="ARBA00004236"/>
    </source>
</evidence>
<dbReference type="Gene3D" id="2.120.10.30">
    <property type="entry name" value="TolB, C-terminal domain"/>
    <property type="match status" value="1"/>
</dbReference>
<keyword evidence="4" id="KW-0472">Membrane</keyword>
<proteinExistence type="inferred from homology"/>
<comment type="similarity">
    <text evidence="2">Belongs to the YjiK family.</text>
</comment>
<evidence type="ECO:0000256" key="3">
    <source>
        <dbReference type="ARBA" id="ARBA00022475"/>
    </source>
</evidence>
<gene>
    <name evidence="5" type="ORF">RG47T_3913</name>
</gene>
<organism evidence="5 6">
    <name type="scientific">Mucilaginibacter polytrichastri</name>
    <dbReference type="NCBI Taxonomy" id="1302689"/>
    <lineage>
        <taxon>Bacteria</taxon>
        <taxon>Pseudomonadati</taxon>
        <taxon>Bacteroidota</taxon>
        <taxon>Sphingobacteriia</taxon>
        <taxon>Sphingobacteriales</taxon>
        <taxon>Sphingobacteriaceae</taxon>
        <taxon>Mucilaginibacter</taxon>
    </lineage>
</organism>
<evidence type="ECO:0000256" key="2">
    <source>
        <dbReference type="ARBA" id="ARBA00009852"/>
    </source>
</evidence>
<dbReference type="OrthoDB" id="5292493at2"/>